<dbReference type="EMBL" id="JANKHO010000885">
    <property type="protein sequence ID" value="KAJ3505423.1"/>
    <property type="molecule type" value="Genomic_DNA"/>
</dbReference>
<evidence type="ECO:0000313" key="6">
    <source>
        <dbReference type="Proteomes" id="UP001148786"/>
    </source>
</evidence>
<comment type="caution">
    <text evidence="5">The sequence shown here is derived from an EMBL/GenBank/DDBJ whole genome shotgun (WGS) entry which is preliminary data.</text>
</comment>
<keyword evidence="3" id="KW-0732">Signal</keyword>
<evidence type="ECO:0000256" key="1">
    <source>
        <dbReference type="ARBA" id="ARBA00005466"/>
    </source>
</evidence>
<evidence type="ECO:0000259" key="4">
    <source>
        <dbReference type="Pfam" id="PF01565"/>
    </source>
</evidence>
<dbReference type="Pfam" id="PF01565">
    <property type="entry name" value="FAD_binding_4"/>
    <property type="match status" value="1"/>
</dbReference>
<dbReference type="InterPro" id="IPR016169">
    <property type="entry name" value="FAD-bd_PCMH_sub2"/>
</dbReference>
<dbReference type="OrthoDB" id="9983560at2759"/>
<evidence type="ECO:0000256" key="2">
    <source>
        <dbReference type="ARBA" id="ARBA00023002"/>
    </source>
</evidence>
<feature type="signal peptide" evidence="3">
    <location>
        <begin position="1"/>
        <end position="18"/>
    </location>
</feature>
<dbReference type="Proteomes" id="UP001148786">
    <property type="component" value="Unassembled WGS sequence"/>
</dbReference>
<feature type="chain" id="PRO_5040863676" description="FAD linked oxidase N-terminal domain-containing protein" evidence="3">
    <location>
        <begin position="19"/>
        <end position="257"/>
    </location>
</feature>
<dbReference type="GO" id="GO:0016491">
    <property type="term" value="F:oxidoreductase activity"/>
    <property type="evidence" value="ECO:0007669"/>
    <property type="project" value="UniProtKB-KW"/>
</dbReference>
<dbReference type="Gene3D" id="3.30.465.10">
    <property type="match status" value="1"/>
</dbReference>
<dbReference type="AlphaFoldDB" id="A0A9W8JWP8"/>
<keyword evidence="6" id="KW-1185">Reference proteome</keyword>
<dbReference type="PANTHER" id="PTHR13878">
    <property type="entry name" value="GULONOLACTONE OXIDASE"/>
    <property type="match status" value="1"/>
</dbReference>
<dbReference type="GO" id="GO:0050660">
    <property type="term" value="F:flavin adenine dinucleotide binding"/>
    <property type="evidence" value="ECO:0007669"/>
    <property type="project" value="InterPro"/>
</dbReference>
<sequence length="257" mass="28511">MLFARLLQFLDTYASLAAQPPMGLGQTISATLAPDWDALREQVGGRLFQSTPFAEACFSEPFDSPKCIAARKDYRDEEARTDHPAGYTQTQWETCQATSQQCLLDYRLPDKQDPTTRHKQCFQGSVPSHFIRVQQPSDISAAFKFSKQSQVPLVIKNTGHDYMGRSSAPGSLALWMHNLKDMSYNPAFVPDGCHGLVTPRTAITLGAGVQWGEAYAFAEQHNVTLVGGDVDDPRRQLPALVSGWLGRVLDGERRRAH</sequence>
<dbReference type="SUPFAM" id="SSF56176">
    <property type="entry name" value="FAD-binding/transporter-associated domain-like"/>
    <property type="match status" value="1"/>
</dbReference>
<keyword evidence="2" id="KW-0560">Oxidoreductase</keyword>
<evidence type="ECO:0000313" key="5">
    <source>
        <dbReference type="EMBL" id="KAJ3505423.1"/>
    </source>
</evidence>
<proteinExistence type="inferred from homology"/>
<dbReference type="InterPro" id="IPR006094">
    <property type="entry name" value="Oxid_FAD_bind_N"/>
</dbReference>
<protein>
    <recommendedName>
        <fullName evidence="4">FAD linked oxidase N-terminal domain-containing protein</fullName>
    </recommendedName>
</protein>
<evidence type="ECO:0000256" key="3">
    <source>
        <dbReference type="SAM" id="SignalP"/>
    </source>
</evidence>
<comment type="similarity">
    <text evidence="1">Belongs to the oxygen-dependent FAD-linked oxidoreductase family.</text>
</comment>
<dbReference type="InterPro" id="IPR050432">
    <property type="entry name" value="FAD-linked_Oxidoreductases_BP"/>
</dbReference>
<feature type="domain" description="FAD linked oxidase N-terminal" evidence="4">
    <location>
        <begin position="127"/>
        <end position="225"/>
    </location>
</feature>
<dbReference type="InterPro" id="IPR036318">
    <property type="entry name" value="FAD-bd_PCMH-like_sf"/>
</dbReference>
<accession>A0A9W8JWP8</accession>
<dbReference type="PANTHER" id="PTHR13878:SF91">
    <property type="entry name" value="FAD BINDING DOMAIN PROTEIN (AFU_ORTHOLOGUE AFUA_6G12070)-RELATED"/>
    <property type="match status" value="1"/>
</dbReference>
<gene>
    <name evidence="5" type="ORF">NLJ89_g7428</name>
</gene>
<organism evidence="5 6">
    <name type="scientific">Agrocybe chaxingu</name>
    <dbReference type="NCBI Taxonomy" id="84603"/>
    <lineage>
        <taxon>Eukaryota</taxon>
        <taxon>Fungi</taxon>
        <taxon>Dikarya</taxon>
        <taxon>Basidiomycota</taxon>
        <taxon>Agaricomycotina</taxon>
        <taxon>Agaricomycetes</taxon>
        <taxon>Agaricomycetidae</taxon>
        <taxon>Agaricales</taxon>
        <taxon>Agaricineae</taxon>
        <taxon>Strophariaceae</taxon>
        <taxon>Agrocybe</taxon>
    </lineage>
</organism>
<reference evidence="5" key="1">
    <citation type="submission" date="2022-07" db="EMBL/GenBank/DDBJ databases">
        <title>Genome Sequence of Agrocybe chaxingu.</title>
        <authorList>
            <person name="Buettner E."/>
        </authorList>
    </citation>
    <scope>NUCLEOTIDE SEQUENCE</scope>
    <source>
        <strain evidence="5">MP-N11</strain>
    </source>
</reference>
<name>A0A9W8JWP8_9AGAR</name>